<dbReference type="AlphaFoldDB" id="A0A0U0ZSG9"/>
<name>A0A0U0ZSG9_9MYCO</name>
<accession>A0A0U0ZSG9</accession>
<sequence>MTNNQQLDYSTVYAAAQELGYSELAAAAYAREPDLFLADNPDWDFS</sequence>
<reference evidence="1 2" key="1">
    <citation type="submission" date="2015-03" db="EMBL/GenBank/DDBJ databases">
        <authorList>
            <person name="Murphy D."/>
        </authorList>
    </citation>
    <scope>NUCLEOTIDE SEQUENCE [LARGE SCALE GENOMIC DNA]</scope>
    <source>
        <strain evidence="1 2">PAP088</strain>
    </source>
</reference>
<dbReference type="RefSeq" id="WP_165589707.1">
    <property type="nucleotide sequence ID" value="NZ_CSWP01000009.1"/>
</dbReference>
<dbReference type="Proteomes" id="UP000045782">
    <property type="component" value="Unassembled WGS sequence"/>
</dbReference>
<gene>
    <name evidence="1" type="ORF">ERS075579_04069</name>
</gene>
<evidence type="ECO:0000313" key="2">
    <source>
        <dbReference type="Proteomes" id="UP000045782"/>
    </source>
</evidence>
<dbReference type="EMBL" id="CSWP01000009">
    <property type="protein sequence ID" value="CPV66755.1"/>
    <property type="molecule type" value="Genomic_DNA"/>
</dbReference>
<proteinExistence type="predicted"/>
<organism evidence="1 2">
    <name type="scientific">Mycobacteroides abscessus</name>
    <dbReference type="NCBI Taxonomy" id="36809"/>
    <lineage>
        <taxon>Bacteria</taxon>
        <taxon>Bacillati</taxon>
        <taxon>Actinomycetota</taxon>
        <taxon>Actinomycetes</taxon>
        <taxon>Mycobacteriales</taxon>
        <taxon>Mycobacteriaceae</taxon>
        <taxon>Mycobacteroides</taxon>
    </lineage>
</organism>
<protein>
    <submittedName>
        <fullName evidence="1">Uncharacterized protein</fullName>
    </submittedName>
</protein>
<evidence type="ECO:0000313" key="1">
    <source>
        <dbReference type="EMBL" id="CPV66755.1"/>
    </source>
</evidence>